<proteinExistence type="predicted"/>
<evidence type="ECO:0000313" key="1">
    <source>
        <dbReference type="EMBL" id="KAK6340086.1"/>
    </source>
</evidence>
<accession>A0AAV9UCY1</accession>
<gene>
    <name evidence="1" type="ORF">TWF730_001859</name>
</gene>
<name>A0AAV9UCY1_9PEZI</name>
<sequence>MAPSENRPPPPPTPPRKELTVVERIQDVIVQISNYMRIDKSELLAKPMKSFPPYMPILQPYENITFNGPTIGPPNTVEEVDVWREGTCRMDIFWTFMGTPTHDFDVIWKDMIFMTFYIKTKTDNEWRLEPIGTPRTKCVGKTEEACFSALPNRLTMRAIPQHQNRNSRDPFTFNRDYIQFYYGEDTDPGFLAFHTDTNGNAEDNYLIPTRFPRCTPYEPDTSPKYYREWIPNDPLFLQVAHRVFRVTGDDGQVTDYWDGDALRFSCLFPCPTIG</sequence>
<evidence type="ECO:0000313" key="2">
    <source>
        <dbReference type="Proteomes" id="UP001373714"/>
    </source>
</evidence>
<comment type="caution">
    <text evidence="1">The sequence shown here is derived from an EMBL/GenBank/DDBJ whole genome shotgun (WGS) entry which is preliminary data.</text>
</comment>
<organism evidence="1 2">
    <name type="scientific">Orbilia blumenaviensis</name>
    <dbReference type="NCBI Taxonomy" id="1796055"/>
    <lineage>
        <taxon>Eukaryota</taxon>
        <taxon>Fungi</taxon>
        <taxon>Dikarya</taxon>
        <taxon>Ascomycota</taxon>
        <taxon>Pezizomycotina</taxon>
        <taxon>Orbiliomycetes</taxon>
        <taxon>Orbiliales</taxon>
        <taxon>Orbiliaceae</taxon>
        <taxon>Orbilia</taxon>
    </lineage>
</organism>
<protein>
    <submittedName>
        <fullName evidence="1">Uncharacterized protein</fullName>
    </submittedName>
</protein>
<dbReference type="EMBL" id="JAVHNS010000011">
    <property type="protein sequence ID" value="KAK6340086.1"/>
    <property type="molecule type" value="Genomic_DNA"/>
</dbReference>
<reference evidence="1 2" key="1">
    <citation type="submission" date="2019-10" db="EMBL/GenBank/DDBJ databases">
        <authorList>
            <person name="Palmer J.M."/>
        </authorList>
    </citation>
    <scope>NUCLEOTIDE SEQUENCE [LARGE SCALE GENOMIC DNA]</scope>
    <source>
        <strain evidence="1 2">TWF730</strain>
    </source>
</reference>
<dbReference type="Proteomes" id="UP001373714">
    <property type="component" value="Unassembled WGS sequence"/>
</dbReference>
<keyword evidence="2" id="KW-1185">Reference proteome</keyword>
<dbReference type="AlphaFoldDB" id="A0AAV9UCY1"/>